<dbReference type="RefSeq" id="WP_192567261.1">
    <property type="nucleotide sequence ID" value="NZ_JACZEP010000005.1"/>
</dbReference>
<keyword evidence="2" id="KW-1185">Reference proteome</keyword>
<dbReference type="EMBL" id="JACZEP010000005">
    <property type="protein sequence ID" value="MBE1205966.1"/>
    <property type="molecule type" value="Genomic_DNA"/>
</dbReference>
<protein>
    <submittedName>
        <fullName evidence="1">Uncharacterized protein</fullName>
    </submittedName>
</protein>
<reference evidence="1 2" key="1">
    <citation type="submission" date="2020-09" db="EMBL/GenBank/DDBJ databases">
        <title>Draft Genome Sequence of Aminobacter carboxidus type strain DSM 1086, a soil Gram-negative carboxydobacterium.</title>
        <authorList>
            <person name="Turrini P."/>
            <person name="Tescari M."/>
            <person name="Artuso I."/>
            <person name="Lugli G.A."/>
            <person name="Frangipani E."/>
            <person name="Ventura M."/>
            <person name="Visca P."/>
        </authorList>
    </citation>
    <scope>NUCLEOTIDE SEQUENCE [LARGE SCALE GENOMIC DNA]</scope>
    <source>
        <strain evidence="1 2">DSM 1086</strain>
    </source>
</reference>
<name>A0ABR9GQK5_9HYPH</name>
<evidence type="ECO:0000313" key="2">
    <source>
        <dbReference type="Proteomes" id="UP000598227"/>
    </source>
</evidence>
<proteinExistence type="predicted"/>
<gene>
    <name evidence="1" type="ORF">IHE39_16850</name>
</gene>
<organism evidence="1 2">
    <name type="scientific">Aminobacter carboxidus</name>
    <dbReference type="NCBI Taxonomy" id="376165"/>
    <lineage>
        <taxon>Bacteria</taxon>
        <taxon>Pseudomonadati</taxon>
        <taxon>Pseudomonadota</taxon>
        <taxon>Alphaproteobacteria</taxon>
        <taxon>Hyphomicrobiales</taxon>
        <taxon>Phyllobacteriaceae</taxon>
        <taxon>Aminobacter</taxon>
    </lineage>
</organism>
<accession>A0ABR9GQK5</accession>
<evidence type="ECO:0000313" key="1">
    <source>
        <dbReference type="EMBL" id="MBE1205966.1"/>
    </source>
</evidence>
<comment type="caution">
    <text evidence="1">The sequence shown here is derived from an EMBL/GenBank/DDBJ whole genome shotgun (WGS) entry which is preliminary data.</text>
</comment>
<sequence length="90" mass="9866">MERIGVWVALWFIVLPLARNPSIRTESRIDLVSFDGTSSESLNRLSPFTAPVKQLIDVDPQQRQAMVTACPPRSMAGCRGIPSSPGKTGR</sequence>
<dbReference type="Proteomes" id="UP000598227">
    <property type="component" value="Unassembled WGS sequence"/>
</dbReference>